<organism evidence="1 2">
    <name type="scientific">Variimorphobacter saccharofermentans</name>
    <dbReference type="NCBI Taxonomy" id="2755051"/>
    <lineage>
        <taxon>Bacteria</taxon>
        <taxon>Bacillati</taxon>
        <taxon>Bacillota</taxon>
        <taxon>Clostridia</taxon>
        <taxon>Lachnospirales</taxon>
        <taxon>Lachnospiraceae</taxon>
        <taxon>Variimorphobacter</taxon>
    </lineage>
</organism>
<dbReference type="RefSeq" id="WP_228353906.1">
    <property type="nucleotide sequence ID" value="NZ_JACEGA010000001.1"/>
</dbReference>
<reference evidence="1 2" key="1">
    <citation type="submission" date="2020-07" db="EMBL/GenBank/DDBJ databases">
        <title>Characterization and genome sequencing of isolate MD1, a novel member within the family Lachnospiraceae.</title>
        <authorList>
            <person name="Rettenmaier R."/>
            <person name="Di Bello L."/>
            <person name="Zinser C."/>
            <person name="Scheitz K."/>
            <person name="Liebl W."/>
            <person name="Zverlov V."/>
        </authorList>
    </citation>
    <scope>NUCLEOTIDE SEQUENCE [LARGE SCALE GENOMIC DNA]</scope>
    <source>
        <strain evidence="1 2">MD1</strain>
    </source>
</reference>
<proteinExistence type="predicted"/>
<evidence type="ECO:0000313" key="1">
    <source>
        <dbReference type="EMBL" id="MBB2184326.1"/>
    </source>
</evidence>
<gene>
    <name evidence="1" type="ORF">H0486_15705</name>
</gene>
<comment type="caution">
    <text evidence="1">The sequence shown here is derived from an EMBL/GenBank/DDBJ whole genome shotgun (WGS) entry which is preliminary data.</text>
</comment>
<evidence type="ECO:0000313" key="2">
    <source>
        <dbReference type="Proteomes" id="UP000574276"/>
    </source>
</evidence>
<accession>A0A839K3X0</accession>
<protein>
    <submittedName>
        <fullName evidence="1">Uncharacterized protein</fullName>
    </submittedName>
</protein>
<keyword evidence="2" id="KW-1185">Reference proteome</keyword>
<sequence length="197" mass="22383">MIFNIEINISDGNGKLLHRFQESLSSSHSNDNFDIETAGKGFEDFLNEYMSFSGRFVREKLLSAETSYNRNGQWNDSDEETDALTVDYDHVYENSQLEYQINIGNRKLATGKIPLILPSRTWASIPFSNATEDSTVPGDKNTLQEEHTNRQTPIIINNPLSLTRTEKLKHIISFAMQKAIEKYECNILTVSEEVAGL</sequence>
<name>A0A839K3X0_9FIRM</name>
<dbReference type="Proteomes" id="UP000574276">
    <property type="component" value="Unassembled WGS sequence"/>
</dbReference>
<dbReference type="EMBL" id="JACEGA010000001">
    <property type="protein sequence ID" value="MBB2184326.1"/>
    <property type="molecule type" value="Genomic_DNA"/>
</dbReference>
<dbReference type="AlphaFoldDB" id="A0A839K3X0"/>